<name>A0A238H2H2_9BURK</name>
<evidence type="ECO:0000259" key="6">
    <source>
        <dbReference type="PROSITE" id="PS50977"/>
    </source>
</evidence>
<organism evidence="7 8">
    <name type="scientific">Burkholderia singularis</name>
    <dbReference type="NCBI Taxonomy" id="1503053"/>
    <lineage>
        <taxon>Bacteria</taxon>
        <taxon>Pseudomonadati</taxon>
        <taxon>Pseudomonadota</taxon>
        <taxon>Betaproteobacteria</taxon>
        <taxon>Burkholderiales</taxon>
        <taxon>Burkholderiaceae</taxon>
        <taxon>Burkholderia</taxon>
        <taxon>pseudomallei group</taxon>
    </lineage>
</organism>
<dbReference type="FunFam" id="1.10.10.60:FF:000141">
    <property type="entry name" value="TetR family transcriptional regulator"/>
    <property type="match status" value="1"/>
</dbReference>
<accession>A0A238H2H2</accession>
<evidence type="ECO:0000313" key="7">
    <source>
        <dbReference type="EMBL" id="SMF99491.1"/>
    </source>
</evidence>
<evidence type="ECO:0000256" key="3">
    <source>
        <dbReference type="ARBA" id="ARBA00023163"/>
    </source>
</evidence>
<dbReference type="PROSITE" id="PS50977">
    <property type="entry name" value="HTH_TETR_2"/>
    <property type="match status" value="1"/>
</dbReference>
<dbReference type="SUPFAM" id="SSF48498">
    <property type="entry name" value="Tetracyclin repressor-like, C-terminal domain"/>
    <property type="match status" value="1"/>
</dbReference>
<dbReference type="InterPro" id="IPR001647">
    <property type="entry name" value="HTH_TetR"/>
</dbReference>
<dbReference type="PANTHER" id="PTHR30055">
    <property type="entry name" value="HTH-TYPE TRANSCRIPTIONAL REGULATOR RUTR"/>
    <property type="match status" value="1"/>
</dbReference>
<dbReference type="Proteomes" id="UP000198460">
    <property type="component" value="Unassembled WGS sequence"/>
</dbReference>
<protein>
    <submittedName>
        <fullName evidence="7">Transcriptional regulator, TetR family</fullName>
    </submittedName>
</protein>
<dbReference type="GO" id="GO:0003700">
    <property type="term" value="F:DNA-binding transcription factor activity"/>
    <property type="evidence" value="ECO:0007669"/>
    <property type="project" value="TreeGrafter"/>
</dbReference>
<evidence type="ECO:0000256" key="4">
    <source>
        <dbReference type="PROSITE-ProRule" id="PRU00335"/>
    </source>
</evidence>
<dbReference type="Pfam" id="PF00440">
    <property type="entry name" value="TetR_N"/>
    <property type="match status" value="1"/>
</dbReference>
<dbReference type="EMBL" id="FXAN01000041">
    <property type="protein sequence ID" value="SMF99491.1"/>
    <property type="molecule type" value="Genomic_DNA"/>
</dbReference>
<evidence type="ECO:0000256" key="1">
    <source>
        <dbReference type="ARBA" id="ARBA00023015"/>
    </source>
</evidence>
<keyword evidence="3" id="KW-0804">Transcription</keyword>
<reference evidence="7 8" key="1">
    <citation type="submission" date="2017-04" db="EMBL/GenBank/DDBJ databases">
        <authorList>
            <person name="Afonso C.L."/>
            <person name="Miller P.J."/>
            <person name="Scott M.A."/>
            <person name="Spackman E."/>
            <person name="Goraichik I."/>
            <person name="Dimitrov K.M."/>
            <person name="Suarez D.L."/>
            <person name="Swayne D.E."/>
        </authorList>
    </citation>
    <scope>NUCLEOTIDE SEQUENCE [LARGE SCALE GENOMIC DNA]</scope>
    <source>
        <strain evidence="7">LMG 28154</strain>
    </source>
</reference>
<keyword evidence="1" id="KW-0805">Transcription regulation</keyword>
<dbReference type="SUPFAM" id="SSF46689">
    <property type="entry name" value="Homeodomain-like"/>
    <property type="match status" value="1"/>
</dbReference>
<dbReference type="PRINTS" id="PR00455">
    <property type="entry name" value="HTHTETR"/>
</dbReference>
<feature type="region of interest" description="Disordered" evidence="5">
    <location>
        <begin position="33"/>
        <end position="60"/>
    </location>
</feature>
<dbReference type="Gene3D" id="1.10.10.60">
    <property type="entry name" value="Homeodomain-like"/>
    <property type="match status" value="1"/>
</dbReference>
<evidence type="ECO:0000313" key="8">
    <source>
        <dbReference type="Proteomes" id="UP000198460"/>
    </source>
</evidence>
<feature type="DNA-binding region" description="H-T-H motif" evidence="4">
    <location>
        <begin position="86"/>
        <end position="105"/>
    </location>
</feature>
<dbReference type="AlphaFoldDB" id="A0A238H2H2"/>
<dbReference type="PANTHER" id="PTHR30055:SF146">
    <property type="entry name" value="HTH-TYPE TRANSCRIPTIONAL DUAL REGULATOR CECR"/>
    <property type="match status" value="1"/>
</dbReference>
<proteinExistence type="predicted"/>
<dbReference type="InterPro" id="IPR039536">
    <property type="entry name" value="TetR_C_Proteobacteria"/>
</dbReference>
<sequence length="262" mass="29276">MTACRRVRGAIAYNRTLSIFRDTPIIVAKTAHTPTARKKTRPAAARARSRARDDLAQNNAAMPSKRDQILDAATRVFLQYGYEGTSMDRVAAESSAARRTLYNQFESKEALFEAMIARIWASFPVFDITRDEESLHDPRLGLTRLGHAVSEFWIPPSAVAFLRMVIAEGPRFPGLTNTFFEKGKAPAMGAVADYIGALAKRGLISVKNPKLAARQFLGLIDEPLLWVRVVGLEETYTRQERDLVVQNAVDMFLGFYLVKRPA</sequence>
<gene>
    <name evidence="7" type="ORF">BSIN_2509</name>
</gene>
<dbReference type="Pfam" id="PF14246">
    <property type="entry name" value="TetR_C_7"/>
    <property type="match status" value="1"/>
</dbReference>
<dbReference type="InterPro" id="IPR036271">
    <property type="entry name" value="Tet_transcr_reg_TetR-rel_C_sf"/>
</dbReference>
<dbReference type="InterPro" id="IPR009057">
    <property type="entry name" value="Homeodomain-like_sf"/>
</dbReference>
<feature type="domain" description="HTH tetR-type" evidence="6">
    <location>
        <begin position="63"/>
        <end position="123"/>
    </location>
</feature>
<dbReference type="Gene3D" id="1.10.357.10">
    <property type="entry name" value="Tetracycline Repressor, domain 2"/>
    <property type="match status" value="1"/>
</dbReference>
<dbReference type="GO" id="GO:0000976">
    <property type="term" value="F:transcription cis-regulatory region binding"/>
    <property type="evidence" value="ECO:0007669"/>
    <property type="project" value="TreeGrafter"/>
</dbReference>
<evidence type="ECO:0000256" key="2">
    <source>
        <dbReference type="ARBA" id="ARBA00023125"/>
    </source>
</evidence>
<keyword evidence="2 4" id="KW-0238">DNA-binding</keyword>
<evidence type="ECO:0000256" key="5">
    <source>
        <dbReference type="SAM" id="MobiDB-lite"/>
    </source>
</evidence>
<dbReference type="InterPro" id="IPR050109">
    <property type="entry name" value="HTH-type_TetR-like_transc_reg"/>
</dbReference>